<gene>
    <name evidence="5" type="ORF">BMIN_0009</name>
</gene>
<evidence type="ECO:0000313" key="5">
    <source>
        <dbReference type="EMBL" id="KFI72121.1"/>
    </source>
</evidence>
<dbReference type="PANTHER" id="PTHR43214:SF43">
    <property type="entry name" value="TWO-COMPONENT RESPONSE REGULATOR"/>
    <property type="match status" value="1"/>
</dbReference>
<dbReference type="InterPro" id="IPR001789">
    <property type="entry name" value="Sig_transdc_resp-reg_receiver"/>
</dbReference>
<dbReference type="InterPro" id="IPR039420">
    <property type="entry name" value="WalR-like"/>
</dbReference>
<dbReference type="AlphaFoldDB" id="A0A087BM71"/>
<dbReference type="PROSITE" id="PS50043">
    <property type="entry name" value="HTH_LUXR_2"/>
    <property type="match status" value="1"/>
</dbReference>
<dbReference type="SUPFAM" id="SSF52172">
    <property type="entry name" value="CheY-like"/>
    <property type="match status" value="1"/>
</dbReference>
<accession>A0A087BM71</accession>
<evidence type="ECO:0000313" key="6">
    <source>
        <dbReference type="Proteomes" id="UP000029014"/>
    </source>
</evidence>
<dbReference type="GO" id="GO:0006355">
    <property type="term" value="P:regulation of DNA-templated transcription"/>
    <property type="evidence" value="ECO:0007669"/>
    <property type="project" value="InterPro"/>
</dbReference>
<dbReference type="CDD" id="cd06170">
    <property type="entry name" value="LuxR_C_like"/>
    <property type="match status" value="1"/>
</dbReference>
<dbReference type="STRING" id="1693.BMIN_0009"/>
<sequence length="222" mass="23842">MAGYVTTVGVLDNDQFSLRAMSSFLVKVLPANFSICWLTQDPHGAIRKCLDDSPNVLLVDMSLGDMDGVQVIRAIRERDAHVGLVAVTSFPLWEYAGDAAAAGAQGIVGKNDLVSMVSLIRDVASGHTGNDYGSAHFDSVQSAFRRISSGDTDKGNGLSSRESEIIELCSRGATTSVIAASLGISQATVNTHLQRACKKLGARNRVHLVTLWMKSSRLRHRV</sequence>
<dbReference type="Pfam" id="PF00196">
    <property type="entry name" value="GerE"/>
    <property type="match status" value="1"/>
</dbReference>
<dbReference type="InterPro" id="IPR016032">
    <property type="entry name" value="Sig_transdc_resp-reg_C-effctor"/>
</dbReference>
<evidence type="ECO:0000259" key="4">
    <source>
        <dbReference type="PROSITE" id="PS50110"/>
    </source>
</evidence>
<dbReference type="PROSITE" id="PS00622">
    <property type="entry name" value="HTH_LUXR_1"/>
    <property type="match status" value="1"/>
</dbReference>
<dbReference type="SUPFAM" id="SSF46894">
    <property type="entry name" value="C-terminal effector domain of the bipartite response regulators"/>
    <property type="match status" value="1"/>
</dbReference>
<dbReference type="Gene3D" id="3.40.50.2300">
    <property type="match status" value="1"/>
</dbReference>
<dbReference type="eggNOG" id="COG2197">
    <property type="taxonomic scope" value="Bacteria"/>
</dbReference>
<dbReference type="CDD" id="cd00156">
    <property type="entry name" value="REC"/>
    <property type="match status" value="1"/>
</dbReference>
<comment type="caution">
    <text evidence="5">The sequence shown here is derived from an EMBL/GenBank/DDBJ whole genome shotgun (WGS) entry which is preliminary data.</text>
</comment>
<dbReference type="SMART" id="SM00421">
    <property type="entry name" value="HTH_LUXR"/>
    <property type="match status" value="1"/>
</dbReference>
<dbReference type="PRINTS" id="PR00038">
    <property type="entry name" value="HTHLUXR"/>
</dbReference>
<dbReference type="InterPro" id="IPR000792">
    <property type="entry name" value="Tscrpt_reg_LuxR_C"/>
</dbReference>
<keyword evidence="1" id="KW-0238">DNA-binding</keyword>
<feature type="domain" description="Response regulatory" evidence="4">
    <location>
        <begin position="7"/>
        <end position="125"/>
    </location>
</feature>
<dbReference type="Proteomes" id="UP000029014">
    <property type="component" value="Unassembled WGS sequence"/>
</dbReference>
<proteinExistence type="predicted"/>
<dbReference type="PANTHER" id="PTHR43214">
    <property type="entry name" value="TWO-COMPONENT RESPONSE REGULATOR"/>
    <property type="match status" value="1"/>
</dbReference>
<dbReference type="EMBL" id="JGZD01000009">
    <property type="protein sequence ID" value="KFI72121.1"/>
    <property type="molecule type" value="Genomic_DNA"/>
</dbReference>
<feature type="modified residue" description="4-aspartylphosphate" evidence="2">
    <location>
        <position position="60"/>
    </location>
</feature>
<dbReference type="InterPro" id="IPR011006">
    <property type="entry name" value="CheY-like_superfamily"/>
</dbReference>
<dbReference type="InterPro" id="IPR036388">
    <property type="entry name" value="WH-like_DNA-bd_sf"/>
</dbReference>
<protein>
    <submittedName>
        <fullName evidence="5">Two-component response regulator</fullName>
    </submittedName>
</protein>
<reference evidence="5 6" key="1">
    <citation type="submission" date="2014-03" db="EMBL/GenBank/DDBJ databases">
        <title>Genomics of Bifidobacteria.</title>
        <authorList>
            <person name="Ventura M."/>
            <person name="Milani C."/>
            <person name="Lugli G.A."/>
        </authorList>
    </citation>
    <scope>NUCLEOTIDE SEQUENCE [LARGE SCALE GENOMIC DNA]</scope>
    <source>
        <strain evidence="5 6">LMG 11592</strain>
    </source>
</reference>
<name>A0A087BM71_9BIFI</name>
<keyword evidence="2" id="KW-0597">Phosphoprotein</keyword>
<dbReference type="GO" id="GO:0000160">
    <property type="term" value="P:phosphorelay signal transduction system"/>
    <property type="evidence" value="ECO:0007669"/>
    <property type="project" value="InterPro"/>
</dbReference>
<dbReference type="SMART" id="SM00448">
    <property type="entry name" value="REC"/>
    <property type="match status" value="1"/>
</dbReference>
<dbReference type="RefSeq" id="WP_238565616.1">
    <property type="nucleotide sequence ID" value="NZ_JGZD01000009.1"/>
</dbReference>
<feature type="domain" description="HTH luxR-type" evidence="3">
    <location>
        <begin position="151"/>
        <end position="216"/>
    </location>
</feature>
<evidence type="ECO:0000259" key="3">
    <source>
        <dbReference type="PROSITE" id="PS50043"/>
    </source>
</evidence>
<dbReference type="Pfam" id="PF00072">
    <property type="entry name" value="Response_reg"/>
    <property type="match status" value="1"/>
</dbReference>
<dbReference type="Gene3D" id="1.10.10.10">
    <property type="entry name" value="Winged helix-like DNA-binding domain superfamily/Winged helix DNA-binding domain"/>
    <property type="match status" value="1"/>
</dbReference>
<dbReference type="GO" id="GO:0003677">
    <property type="term" value="F:DNA binding"/>
    <property type="evidence" value="ECO:0007669"/>
    <property type="project" value="UniProtKB-KW"/>
</dbReference>
<evidence type="ECO:0000256" key="1">
    <source>
        <dbReference type="ARBA" id="ARBA00023125"/>
    </source>
</evidence>
<organism evidence="5 6">
    <name type="scientific">Bifidobacterium minimum</name>
    <dbReference type="NCBI Taxonomy" id="1693"/>
    <lineage>
        <taxon>Bacteria</taxon>
        <taxon>Bacillati</taxon>
        <taxon>Actinomycetota</taxon>
        <taxon>Actinomycetes</taxon>
        <taxon>Bifidobacteriales</taxon>
        <taxon>Bifidobacteriaceae</taxon>
        <taxon>Bifidobacterium</taxon>
    </lineage>
</organism>
<keyword evidence="6" id="KW-1185">Reference proteome</keyword>
<evidence type="ECO:0000256" key="2">
    <source>
        <dbReference type="PROSITE-ProRule" id="PRU00169"/>
    </source>
</evidence>
<dbReference type="PROSITE" id="PS50110">
    <property type="entry name" value="RESPONSE_REGULATORY"/>
    <property type="match status" value="1"/>
</dbReference>